<protein>
    <recommendedName>
        <fullName evidence="5">Protein FAM151A</fullName>
    </recommendedName>
</protein>
<sequence>MIETVGRQERMGEREVNHRVDRGTGESRPNRKEDLYLGFLTKQHLIMISVAVGLVILVIIVTVAAVLATKQGSSASLPPFPPGGDMLDFLVQSGEISEPDGLLATWFHRANNKEEMNKALTSEAMILEADITLDGYGTPSEKPIPIMAHPPDIYSDNTLDQWLDAVLASRKGMKLDFKSLGSVGLSLDLLSQKNISRGINRPVWLNADILKGPNTPDFVPLVNGTRFLQLIQEKFPDATLSPGWKVAYSPPLFTATYTRAMVEDMYAMVKDVPQKVTFPVHALLVRSGWQHLSWLLSQSPRFSLTLWQGSIRPNVSDLLFVRENSHPTRVYYDIYEPTLSEFKQAAKQQGLLRRFYPGGDLMDFLYPIHNPDSLSTAAQRNSLAVHWFTVTERSSLLAQLSDGDGGMLVVQVTADRNQPEVPLLEGSGKSSEALTLQDILQLLGQRADAPWGVHLRIRTQQLLEASLKLLHSAYSEETLYRPVWISMEGLQSTDSTTEFVSTVERLFPYVTLVLTEQNWPPRIPATGWSQRVALHLNTASLPEGQEARNSLMALMDRYDLIVEDTTRSAGALEVFKGLVSQRTGRANTNLYVISDRS</sequence>
<organism evidence="10 11">
    <name type="scientific">Perca fluviatilis</name>
    <name type="common">European perch</name>
    <dbReference type="NCBI Taxonomy" id="8168"/>
    <lineage>
        <taxon>Eukaryota</taxon>
        <taxon>Metazoa</taxon>
        <taxon>Chordata</taxon>
        <taxon>Craniata</taxon>
        <taxon>Vertebrata</taxon>
        <taxon>Euteleostomi</taxon>
        <taxon>Actinopterygii</taxon>
        <taxon>Neopterygii</taxon>
        <taxon>Teleostei</taxon>
        <taxon>Neoteleostei</taxon>
        <taxon>Acanthomorphata</taxon>
        <taxon>Eupercaria</taxon>
        <taxon>Perciformes</taxon>
        <taxon>Percoidei</taxon>
        <taxon>Percidae</taxon>
        <taxon>Percinae</taxon>
        <taxon>Perca</taxon>
    </lineage>
</organism>
<dbReference type="Proteomes" id="UP000465112">
    <property type="component" value="Chromosome 11"/>
</dbReference>
<feature type="domain" description="Menorin-like" evidence="9">
    <location>
        <begin position="382"/>
        <end position="515"/>
    </location>
</feature>
<dbReference type="AlphaFoldDB" id="A0A6A5EY26"/>
<evidence type="ECO:0000256" key="8">
    <source>
        <dbReference type="SAM" id="Phobius"/>
    </source>
</evidence>
<accession>A0A6A5EY26</accession>
<evidence type="ECO:0000256" key="5">
    <source>
        <dbReference type="ARBA" id="ARBA00044104"/>
    </source>
</evidence>
<evidence type="ECO:0000259" key="9">
    <source>
        <dbReference type="Pfam" id="PF10223"/>
    </source>
</evidence>
<dbReference type="GO" id="GO:0005615">
    <property type="term" value="C:extracellular space"/>
    <property type="evidence" value="ECO:0007669"/>
    <property type="project" value="TreeGrafter"/>
</dbReference>
<evidence type="ECO:0000313" key="11">
    <source>
        <dbReference type="Proteomes" id="UP000465112"/>
    </source>
</evidence>
<dbReference type="OrthoDB" id="413402at2759"/>
<keyword evidence="3 8" id="KW-1133">Transmembrane helix</keyword>
<feature type="transmembrane region" description="Helical" evidence="8">
    <location>
        <begin position="45"/>
        <end position="68"/>
    </location>
</feature>
<keyword evidence="11" id="KW-1185">Reference proteome</keyword>
<comment type="caution">
    <text evidence="10">The sequence shown here is derived from an EMBL/GenBank/DDBJ whole genome shotgun (WGS) entry which is preliminary data.</text>
</comment>
<evidence type="ECO:0000256" key="3">
    <source>
        <dbReference type="ARBA" id="ARBA00022989"/>
    </source>
</evidence>
<dbReference type="PANTHER" id="PTHR21184">
    <property type="entry name" value="MENORIN (DENDRITIC BRANCHING PROTEIN)"/>
    <property type="match status" value="1"/>
</dbReference>
<comment type="subcellular location">
    <subcellularLocation>
        <location evidence="1">Membrane</location>
        <topology evidence="1">Single-pass membrane protein</topology>
    </subcellularLocation>
</comment>
<evidence type="ECO:0000256" key="6">
    <source>
        <dbReference type="ARBA" id="ARBA00044953"/>
    </source>
</evidence>
<keyword evidence="2 8" id="KW-0812">Transmembrane</keyword>
<reference evidence="10 11" key="1">
    <citation type="submission" date="2019-06" db="EMBL/GenBank/DDBJ databases">
        <title>A chromosome-scale genome assembly of the European perch, Perca fluviatilis.</title>
        <authorList>
            <person name="Roques C."/>
            <person name="Zahm M."/>
            <person name="Cabau C."/>
            <person name="Klopp C."/>
            <person name="Bouchez O."/>
            <person name="Donnadieu C."/>
            <person name="Kuhl H."/>
            <person name="Gislard M."/>
            <person name="Guendouz S."/>
            <person name="Journot L."/>
            <person name="Haffray P."/>
            <person name="Bestin A."/>
            <person name="Morvezen R."/>
            <person name="Feron R."/>
            <person name="Wen M."/>
            <person name="Jouanno E."/>
            <person name="Herpin A."/>
            <person name="Schartl M."/>
            <person name="Postlethwait J."/>
            <person name="Schaerlinger B."/>
            <person name="Chardard D."/>
            <person name="Lecocq T."/>
            <person name="Poncet C."/>
            <person name="Jaffrelo L."/>
            <person name="Lampietro C."/>
            <person name="Guiguen Y."/>
        </authorList>
    </citation>
    <scope>NUCLEOTIDE SEQUENCE [LARGE SCALE GENOMIC DNA]</scope>
    <source>
        <tissue evidence="10">Blood</tissue>
    </source>
</reference>
<evidence type="ECO:0000256" key="1">
    <source>
        <dbReference type="ARBA" id="ARBA00004167"/>
    </source>
</evidence>
<evidence type="ECO:0000256" key="4">
    <source>
        <dbReference type="ARBA" id="ARBA00023136"/>
    </source>
</evidence>
<evidence type="ECO:0000256" key="2">
    <source>
        <dbReference type="ARBA" id="ARBA00022692"/>
    </source>
</evidence>
<keyword evidence="4 8" id="KW-0472">Membrane</keyword>
<dbReference type="GO" id="GO:0016020">
    <property type="term" value="C:membrane"/>
    <property type="evidence" value="ECO:0007669"/>
    <property type="project" value="UniProtKB-SubCell"/>
</dbReference>
<name>A0A6A5EY26_PERFL</name>
<dbReference type="InterPro" id="IPR019356">
    <property type="entry name" value="Menorin_dom"/>
</dbReference>
<feature type="domain" description="Menorin-like" evidence="9">
    <location>
        <begin position="100"/>
        <end position="337"/>
    </location>
</feature>
<dbReference type="Pfam" id="PF10223">
    <property type="entry name" value="Menorin_N"/>
    <property type="match status" value="2"/>
</dbReference>
<evidence type="ECO:0000313" key="10">
    <source>
        <dbReference type="EMBL" id="KAF1383269.1"/>
    </source>
</evidence>
<evidence type="ECO:0000256" key="7">
    <source>
        <dbReference type="SAM" id="MobiDB-lite"/>
    </source>
</evidence>
<gene>
    <name evidence="10" type="ORF">PFLUV_G00129990</name>
</gene>
<comment type="similarity">
    <text evidence="6">Belongs to the menorin family.</text>
</comment>
<dbReference type="EMBL" id="VHII01000011">
    <property type="protein sequence ID" value="KAF1383269.1"/>
    <property type="molecule type" value="Genomic_DNA"/>
</dbReference>
<dbReference type="PANTHER" id="PTHR21184:SF4">
    <property type="entry name" value="PROTEIN FAM151A"/>
    <property type="match status" value="1"/>
</dbReference>
<feature type="region of interest" description="Disordered" evidence="7">
    <location>
        <begin position="1"/>
        <end position="27"/>
    </location>
</feature>
<proteinExistence type="inferred from homology"/>